<feature type="domain" description="DUF7674" evidence="1">
    <location>
        <begin position="11"/>
        <end position="111"/>
    </location>
</feature>
<protein>
    <recommendedName>
        <fullName evidence="1">DUF7674 domain-containing protein</fullName>
    </recommendedName>
</protein>
<organism evidence="2 3">
    <name type="scientific">Parapedobacter defluvii</name>
    <dbReference type="NCBI Taxonomy" id="2045106"/>
    <lineage>
        <taxon>Bacteria</taxon>
        <taxon>Pseudomonadati</taxon>
        <taxon>Bacteroidota</taxon>
        <taxon>Sphingobacteriia</taxon>
        <taxon>Sphingobacteriales</taxon>
        <taxon>Sphingobacteriaceae</taxon>
        <taxon>Parapedobacter</taxon>
    </lineage>
</organism>
<evidence type="ECO:0000313" key="3">
    <source>
        <dbReference type="Proteomes" id="UP000597338"/>
    </source>
</evidence>
<evidence type="ECO:0000313" key="2">
    <source>
        <dbReference type="EMBL" id="GGC42492.1"/>
    </source>
</evidence>
<keyword evidence="3" id="KW-1185">Reference proteome</keyword>
<dbReference type="RefSeq" id="WP_188753088.1">
    <property type="nucleotide sequence ID" value="NZ_BMIK01000018.1"/>
</dbReference>
<comment type="caution">
    <text evidence="2">The sequence shown here is derived from an EMBL/GenBank/DDBJ whole genome shotgun (WGS) entry which is preliminary data.</text>
</comment>
<dbReference type="InterPro" id="IPR056091">
    <property type="entry name" value="DUF7674"/>
</dbReference>
<dbReference type="Proteomes" id="UP000597338">
    <property type="component" value="Unassembled WGS sequence"/>
</dbReference>
<dbReference type="Pfam" id="PF24722">
    <property type="entry name" value="DUF7674"/>
    <property type="match status" value="1"/>
</dbReference>
<accession>A0ABQ1MT54</accession>
<sequence length="118" mass="13230">MDCETKIIRTLREWIPAALTGTDPVDDYKALREAADLFLRKIVGDATERADALEALKVVNLLYTGGCLHDRNAIENEFLSVLASQESPGSLKAHMALFPKELRQAYLKTILENWNGQK</sequence>
<dbReference type="EMBL" id="BMIK01000018">
    <property type="protein sequence ID" value="GGC42492.1"/>
    <property type="molecule type" value="Genomic_DNA"/>
</dbReference>
<name>A0ABQ1MT54_9SPHI</name>
<proteinExistence type="predicted"/>
<reference evidence="3" key="1">
    <citation type="journal article" date="2019" name="Int. J. Syst. Evol. Microbiol.">
        <title>The Global Catalogue of Microorganisms (GCM) 10K type strain sequencing project: providing services to taxonomists for standard genome sequencing and annotation.</title>
        <authorList>
            <consortium name="The Broad Institute Genomics Platform"/>
            <consortium name="The Broad Institute Genome Sequencing Center for Infectious Disease"/>
            <person name="Wu L."/>
            <person name="Ma J."/>
        </authorList>
    </citation>
    <scope>NUCLEOTIDE SEQUENCE [LARGE SCALE GENOMIC DNA]</scope>
    <source>
        <strain evidence="3">CGMCC 1.15342</strain>
    </source>
</reference>
<evidence type="ECO:0000259" key="1">
    <source>
        <dbReference type="Pfam" id="PF24722"/>
    </source>
</evidence>
<gene>
    <name evidence="2" type="ORF">GCM10011386_38410</name>
</gene>